<feature type="transmembrane region" description="Helical" evidence="6">
    <location>
        <begin position="125"/>
        <end position="145"/>
    </location>
</feature>
<keyword evidence="4 6" id="KW-1133">Transmembrane helix</keyword>
<evidence type="ECO:0000256" key="5">
    <source>
        <dbReference type="ARBA" id="ARBA00023136"/>
    </source>
</evidence>
<feature type="transmembrane region" description="Helical" evidence="6">
    <location>
        <begin position="12"/>
        <end position="31"/>
    </location>
</feature>
<dbReference type="AlphaFoldDB" id="A0A1E5E2U0"/>
<dbReference type="InterPro" id="IPR000791">
    <property type="entry name" value="Gpr1/Fun34/SatP-like"/>
</dbReference>
<comment type="caution">
    <text evidence="7">The sequence shown here is derived from an EMBL/GenBank/DDBJ whole genome shotgun (WGS) entry which is preliminary data.</text>
</comment>
<evidence type="ECO:0000256" key="4">
    <source>
        <dbReference type="ARBA" id="ARBA00022989"/>
    </source>
</evidence>
<proteinExistence type="inferred from homology"/>
<evidence type="ECO:0000256" key="2">
    <source>
        <dbReference type="ARBA" id="ARBA00005587"/>
    </source>
</evidence>
<dbReference type="EMBL" id="AJYK02000057">
    <property type="protein sequence ID" value="OEF25869.1"/>
    <property type="molecule type" value="Genomic_DNA"/>
</dbReference>
<dbReference type="Pfam" id="PF01184">
    <property type="entry name" value="Gpr1_Fun34_YaaH"/>
    <property type="match status" value="1"/>
</dbReference>
<dbReference type="GO" id="GO:0005886">
    <property type="term" value="C:plasma membrane"/>
    <property type="evidence" value="ECO:0007669"/>
    <property type="project" value="TreeGrafter"/>
</dbReference>
<dbReference type="RefSeq" id="WP_017023860.1">
    <property type="nucleotide sequence ID" value="NZ_AJYK02000057.1"/>
</dbReference>
<dbReference type="NCBIfam" id="NF038013">
    <property type="entry name" value="AceTr_1"/>
    <property type="match status" value="1"/>
</dbReference>
<dbReference type="PANTHER" id="PTHR30178">
    <property type="entry name" value="INNER MEMBRANE PROTEIN YAAH"/>
    <property type="match status" value="1"/>
</dbReference>
<dbReference type="GO" id="GO:0071422">
    <property type="term" value="P:succinate transmembrane transport"/>
    <property type="evidence" value="ECO:0007669"/>
    <property type="project" value="TreeGrafter"/>
</dbReference>
<dbReference type="InterPro" id="IPR047623">
    <property type="entry name" value="SatP"/>
</dbReference>
<protein>
    <submittedName>
        <fullName evidence="7">Uncharacterized protein</fullName>
    </submittedName>
</protein>
<dbReference type="PANTHER" id="PTHR30178:SF3">
    <property type="entry name" value="SUCCINATE-ACETATE_PROTON SYMPORTER SATP"/>
    <property type="match status" value="1"/>
</dbReference>
<reference evidence="7 8" key="1">
    <citation type="journal article" date="2012" name="Science">
        <title>Ecological populations of bacteria act as socially cohesive units of antibiotic production and resistance.</title>
        <authorList>
            <person name="Cordero O.X."/>
            <person name="Wildschutte H."/>
            <person name="Kirkup B."/>
            <person name="Proehl S."/>
            <person name="Ngo L."/>
            <person name="Hussain F."/>
            <person name="Le Roux F."/>
            <person name="Mincer T."/>
            <person name="Polz M.F."/>
        </authorList>
    </citation>
    <scope>NUCLEOTIDE SEQUENCE [LARGE SCALE GENOMIC DNA]</scope>
    <source>
        <strain evidence="7 8">1S-45</strain>
    </source>
</reference>
<feature type="transmembrane region" description="Helical" evidence="6">
    <location>
        <begin position="151"/>
        <end position="171"/>
    </location>
</feature>
<feature type="transmembrane region" description="Helical" evidence="6">
    <location>
        <begin position="99"/>
        <end position="118"/>
    </location>
</feature>
<dbReference type="Proteomes" id="UP000094070">
    <property type="component" value="Unassembled WGS sequence"/>
</dbReference>
<comment type="subcellular location">
    <subcellularLocation>
        <location evidence="1">Membrane</location>
        <topology evidence="1">Multi-pass membrane protein</topology>
    </subcellularLocation>
</comment>
<sequence length="197" mass="21428">MTLPTASPQIDYSPLGLLGFSMTSIVVNLHGLSLLPLNALIISMALLCGGLTQLFVGLLEYKNGRSFSGVTFCAYGIYWLSFVSLLIFPQLGWESAPTGLVGCYFILWGLFTGCMTLIARQLSRLDFIIFSSLAMVYFLLALHQFIPIESIGIVASLMGLVCGGCAFYLAVAKILYQELGRTILPIGLMAPERLIEP</sequence>
<keyword evidence="3 6" id="KW-0812">Transmembrane</keyword>
<evidence type="ECO:0000256" key="3">
    <source>
        <dbReference type="ARBA" id="ARBA00022692"/>
    </source>
</evidence>
<organism evidence="7 8">
    <name type="scientific">Vibrio rumoiensis 1S-45</name>
    <dbReference type="NCBI Taxonomy" id="1188252"/>
    <lineage>
        <taxon>Bacteria</taxon>
        <taxon>Pseudomonadati</taxon>
        <taxon>Pseudomonadota</taxon>
        <taxon>Gammaproteobacteria</taxon>
        <taxon>Vibrionales</taxon>
        <taxon>Vibrionaceae</taxon>
        <taxon>Vibrio</taxon>
    </lineage>
</organism>
<feature type="transmembrane region" description="Helical" evidence="6">
    <location>
        <begin position="66"/>
        <end position="87"/>
    </location>
</feature>
<evidence type="ECO:0000313" key="8">
    <source>
        <dbReference type="Proteomes" id="UP000094070"/>
    </source>
</evidence>
<evidence type="ECO:0000256" key="6">
    <source>
        <dbReference type="SAM" id="Phobius"/>
    </source>
</evidence>
<name>A0A1E5E2U0_9VIBR</name>
<evidence type="ECO:0000256" key="1">
    <source>
        <dbReference type="ARBA" id="ARBA00004141"/>
    </source>
</evidence>
<dbReference type="STRING" id="1188252.A1QC_08095"/>
<comment type="similarity">
    <text evidence="2">Belongs to the acetate uptake transporter (AceTr) (TC 2.A.96) family.</text>
</comment>
<keyword evidence="5 6" id="KW-0472">Membrane</keyword>
<dbReference type="GO" id="GO:0015360">
    <property type="term" value="F:acetate:proton symporter activity"/>
    <property type="evidence" value="ECO:0007669"/>
    <property type="project" value="TreeGrafter"/>
</dbReference>
<feature type="transmembrane region" description="Helical" evidence="6">
    <location>
        <begin position="37"/>
        <end position="59"/>
    </location>
</feature>
<dbReference type="OrthoDB" id="5871567at2"/>
<dbReference type="eggNOG" id="COG1584">
    <property type="taxonomic scope" value="Bacteria"/>
</dbReference>
<accession>A0A1E5E2U0</accession>
<gene>
    <name evidence="7" type="ORF">A1QC_08095</name>
</gene>
<evidence type="ECO:0000313" key="7">
    <source>
        <dbReference type="EMBL" id="OEF25869.1"/>
    </source>
</evidence>
<keyword evidence="8" id="KW-1185">Reference proteome</keyword>